<dbReference type="EMBL" id="OZ037952">
    <property type="protein sequence ID" value="CAL1717375.1"/>
    <property type="molecule type" value="Genomic_DNA"/>
</dbReference>
<reference evidence="2" key="1">
    <citation type="submission" date="2024-04" db="EMBL/GenBank/DDBJ databases">
        <authorList>
            <person name="Shaw F."/>
            <person name="Minotto A."/>
        </authorList>
    </citation>
    <scope>NUCLEOTIDE SEQUENCE [LARGE SCALE GENOMIC DNA]</scope>
</reference>
<evidence type="ECO:0008006" key="3">
    <source>
        <dbReference type="Google" id="ProtNLM"/>
    </source>
</evidence>
<proteinExistence type="predicted"/>
<protein>
    <recommendedName>
        <fullName evidence="3">F-box domain-containing protein</fullName>
    </recommendedName>
</protein>
<dbReference type="SUPFAM" id="SSF52047">
    <property type="entry name" value="RNI-like"/>
    <property type="match status" value="1"/>
</dbReference>
<name>A0ABP1EBL8_9APHY</name>
<keyword evidence="2" id="KW-1185">Reference proteome</keyword>
<organism evidence="1 2">
    <name type="scientific">Somion occarium</name>
    <dbReference type="NCBI Taxonomy" id="3059160"/>
    <lineage>
        <taxon>Eukaryota</taxon>
        <taxon>Fungi</taxon>
        <taxon>Dikarya</taxon>
        <taxon>Basidiomycota</taxon>
        <taxon>Agaricomycotina</taxon>
        <taxon>Agaricomycetes</taxon>
        <taxon>Polyporales</taxon>
        <taxon>Cerrenaceae</taxon>
        <taxon>Somion</taxon>
    </lineage>
</organism>
<evidence type="ECO:0000313" key="2">
    <source>
        <dbReference type="Proteomes" id="UP001497453"/>
    </source>
</evidence>
<sequence length="430" mass="48158">MKFDRFRAWRRLVSALLYTKWSRTRASRDLAADSTCWSAAQRLPPELVEDICRFLVSSYLNEQFPFPKDECALQRFRHATAGQFALSCALSSCRSWYRGGIPVLYLYPVLSSSRVIKLFSRTLAKTRDLSALVQHVVIMVYLPSDSGTSVSLKTKQEFQRALDSLSVLLPSISPLSSLIIFNYHRSTQATTVLTGTSASTLRTLVIDGGPFLVDDAPPSPLLTLPNLVTLSLHTVSFTAEYSFPSLPQLKTLQIVDCMVLGHGRALTIPSVSLPALTCLELYDNFSYVHIEEACLQKLETFHHVGSHPEYVKCWTHCHTLRHLAFIHDADWVLPADIWLPPSLNSLTLCITLPGIHAHPQLRSNMIAIVRSGRVKTVTILFSKNSFSQAKIRFLKETSSLLRDADGIICDIADYSFETWVSERLGIAVKT</sequence>
<evidence type="ECO:0000313" key="1">
    <source>
        <dbReference type="EMBL" id="CAL1717375.1"/>
    </source>
</evidence>
<dbReference type="InterPro" id="IPR032675">
    <property type="entry name" value="LRR_dom_sf"/>
</dbReference>
<dbReference type="Proteomes" id="UP001497453">
    <property type="component" value="Chromosome 9"/>
</dbReference>
<accession>A0ABP1EBL8</accession>
<dbReference type="Gene3D" id="3.80.10.10">
    <property type="entry name" value="Ribonuclease Inhibitor"/>
    <property type="match status" value="1"/>
</dbReference>
<gene>
    <name evidence="1" type="ORF">GFSPODELE1_LOCUS11199</name>
</gene>